<organism evidence="9 10">
    <name type="scientific">Paenibacillus lautus</name>
    <name type="common">Bacillus lautus</name>
    <dbReference type="NCBI Taxonomy" id="1401"/>
    <lineage>
        <taxon>Bacteria</taxon>
        <taxon>Bacillati</taxon>
        <taxon>Bacillota</taxon>
        <taxon>Bacilli</taxon>
        <taxon>Bacillales</taxon>
        <taxon>Paenibacillaceae</taxon>
        <taxon>Paenibacillus</taxon>
    </lineage>
</organism>
<comment type="caution">
    <text evidence="9">The sequence shown here is derived from an EMBL/GenBank/DDBJ whole genome shotgun (WGS) entry which is preliminary data.</text>
</comment>
<dbReference type="CDD" id="cd06261">
    <property type="entry name" value="TM_PBP2"/>
    <property type="match status" value="1"/>
</dbReference>
<dbReference type="Pfam" id="PF12911">
    <property type="entry name" value="OppC_N"/>
    <property type="match status" value="1"/>
</dbReference>
<feature type="transmembrane region" description="Helical" evidence="7">
    <location>
        <begin position="36"/>
        <end position="57"/>
    </location>
</feature>
<dbReference type="InterPro" id="IPR035906">
    <property type="entry name" value="MetI-like_sf"/>
</dbReference>
<feature type="transmembrane region" description="Helical" evidence="7">
    <location>
        <begin position="99"/>
        <end position="125"/>
    </location>
</feature>
<keyword evidence="2 7" id="KW-0813">Transport</keyword>
<reference evidence="9 10" key="1">
    <citation type="submission" date="2016-11" db="EMBL/GenBank/DDBJ databases">
        <title>Paenibacillus species isolates.</title>
        <authorList>
            <person name="Beno S.M."/>
        </authorList>
    </citation>
    <scope>NUCLEOTIDE SEQUENCE [LARGE SCALE GENOMIC DNA]</scope>
    <source>
        <strain evidence="9 10">FSL F4-0100</strain>
    </source>
</reference>
<evidence type="ECO:0000256" key="1">
    <source>
        <dbReference type="ARBA" id="ARBA00004651"/>
    </source>
</evidence>
<dbReference type="PANTHER" id="PTHR43386">
    <property type="entry name" value="OLIGOPEPTIDE TRANSPORT SYSTEM PERMEASE PROTEIN APPC"/>
    <property type="match status" value="1"/>
</dbReference>
<dbReference type="GO" id="GO:0005886">
    <property type="term" value="C:plasma membrane"/>
    <property type="evidence" value="ECO:0007669"/>
    <property type="project" value="UniProtKB-SubCell"/>
</dbReference>
<keyword evidence="4 7" id="KW-0812">Transmembrane</keyword>
<dbReference type="EMBL" id="MRTF01000002">
    <property type="protein sequence ID" value="OME94611.1"/>
    <property type="molecule type" value="Genomic_DNA"/>
</dbReference>
<dbReference type="Pfam" id="PF00528">
    <property type="entry name" value="BPD_transp_1"/>
    <property type="match status" value="1"/>
</dbReference>
<dbReference type="AlphaFoldDB" id="A0A1R1B4V0"/>
<dbReference type="NCBIfam" id="NF045476">
    <property type="entry name" value="Opp4C"/>
    <property type="match status" value="1"/>
</dbReference>
<name>A0A1R1B4V0_PAELA</name>
<comment type="subcellular location">
    <subcellularLocation>
        <location evidence="1 7">Cell membrane</location>
        <topology evidence="1 7">Multi-pass membrane protein</topology>
    </subcellularLocation>
</comment>
<evidence type="ECO:0000256" key="3">
    <source>
        <dbReference type="ARBA" id="ARBA00022475"/>
    </source>
</evidence>
<dbReference type="GO" id="GO:0055085">
    <property type="term" value="P:transmembrane transport"/>
    <property type="evidence" value="ECO:0007669"/>
    <property type="project" value="InterPro"/>
</dbReference>
<evidence type="ECO:0000256" key="5">
    <source>
        <dbReference type="ARBA" id="ARBA00022989"/>
    </source>
</evidence>
<evidence type="ECO:0000313" key="10">
    <source>
        <dbReference type="Proteomes" id="UP000187074"/>
    </source>
</evidence>
<protein>
    <submittedName>
        <fullName evidence="9">Peptide ABC transporter permease</fullName>
    </submittedName>
</protein>
<dbReference type="Gene3D" id="1.10.3720.10">
    <property type="entry name" value="MetI-like"/>
    <property type="match status" value="1"/>
</dbReference>
<sequence>MSIPTTASQAGKASRGMEVSDSLWKQSTRKLKKNKLAVTGFTFIVLMFVACFIGPLFSPYADGKINPAMMHQPPSGKHWLGTDLLGRDVLTRLLQAGRISLTVGLASMALSMTIGTVLGVISGYYRGVVDQLIMRTADLLFTIPGLPILFIMGALMSDWKVPTDYRLYLVMLMLSVIGWPGVARLVRSQMLSLREREYMIAADVLGLSDKRKLFRHLLPNVFPLLIVIATLSIGGAILSESVLSFFGLGVMPPTPTWGNMIDAANNVIDFEKRPWLWIPPGLAIFLTVIAINIFGDGLRDVLDPKQNTSR</sequence>
<dbReference type="InterPro" id="IPR050366">
    <property type="entry name" value="BP-dependent_transpt_permease"/>
</dbReference>
<evidence type="ECO:0000256" key="2">
    <source>
        <dbReference type="ARBA" id="ARBA00022448"/>
    </source>
</evidence>
<evidence type="ECO:0000256" key="7">
    <source>
        <dbReference type="RuleBase" id="RU363032"/>
    </source>
</evidence>
<feature type="transmembrane region" description="Helical" evidence="7">
    <location>
        <begin position="217"/>
        <end position="238"/>
    </location>
</feature>
<dbReference type="InterPro" id="IPR025966">
    <property type="entry name" value="OppC_N"/>
</dbReference>
<evidence type="ECO:0000256" key="4">
    <source>
        <dbReference type="ARBA" id="ARBA00022692"/>
    </source>
</evidence>
<dbReference type="PANTHER" id="PTHR43386:SF1">
    <property type="entry name" value="D,D-DIPEPTIDE TRANSPORT SYSTEM PERMEASE PROTEIN DDPC-RELATED"/>
    <property type="match status" value="1"/>
</dbReference>
<evidence type="ECO:0000313" key="9">
    <source>
        <dbReference type="EMBL" id="OME94611.1"/>
    </source>
</evidence>
<accession>A0A1R1B4V0</accession>
<keyword evidence="3" id="KW-1003">Cell membrane</keyword>
<dbReference type="OrthoDB" id="9797472at2"/>
<dbReference type="InterPro" id="IPR000515">
    <property type="entry name" value="MetI-like"/>
</dbReference>
<keyword evidence="5 7" id="KW-1133">Transmembrane helix</keyword>
<evidence type="ECO:0000259" key="8">
    <source>
        <dbReference type="PROSITE" id="PS50928"/>
    </source>
</evidence>
<feature type="transmembrane region" description="Helical" evidence="7">
    <location>
        <begin position="137"/>
        <end position="155"/>
    </location>
</feature>
<comment type="similarity">
    <text evidence="7">Belongs to the binding-protein-dependent transport system permease family.</text>
</comment>
<dbReference type="Proteomes" id="UP000187074">
    <property type="component" value="Unassembled WGS sequence"/>
</dbReference>
<dbReference type="SUPFAM" id="SSF161098">
    <property type="entry name" value="MetI-like"/>
    <property type="match status" value="1"/>
</dbReference>
<proteinExistence type="inferred from homology"/>
<feature type="domain" description="ABC transmembrane type-1" evidence="8">
    <location>
        <begin position="97"/>
        <end position="295"/>
    </location>
</feature>
<evidence type="ECO:0000256" key="6">
    <source>
        <dbReference type="ARBA" id="ARBA00023136"/>
    </source>
</evidence>
<dbReference type="STRING" id="1401.BK123_05600"/>
<keyword evidence="6 7" id="KW-0472">Membrane</keyword>
<gene>
    <name evidence="9" type="ORF">BK123_05600</name>
</gene>
<dbReference type="InterPro" id="IPR053523">
    <property type="entry name" value="Oligopeptide_permease_AppC"/>
</dbReference>
<feature type="transmembrane region" description="Helical" evidence="7">
    <location>
        <begin position="275"/>
        <end position="295"/>
    </location>
</feature>
<dbReference type="PROSITE" id="PS50928">
    <property type="entry name" value="ABC_TM1"/>
    <property type="match status" value="1"/>
</dbReference>
<feature type="transmembrane region" description="Helical" evidence="7">
    <location>
        <begin position="167"/>
        <end position="186"/>
    </location>
</feature>